<evidence type="ECO:0000259" key="7">
    <source>
        <dbReference type="Pfam" id="PF00892"/>
    </source>
</evidence>
<keyword evidence="5 6" id="KW-0472">Membrane</keyword>
<evidence type="ECO:0000256" key="1">
    <source>
        <dbReference type="ARBA" id="ARBA00004141"/>
    </source>
</evidence>
<keyword evidence="4 6" id="KW-1133">Transmembrane helix</keyword>
<feature type="transmembrane region" description="Helical" evidence="6">
    <location>
        <begin position="30"/>
        <end position="46"/>
    </location>
</feature>
<feature type="transmembrane region" description="Helical" evidence="6">
    <location>
        <begin position="198"/>
        <end position="218"/>
    </location>
</feature>
<evidence type="ECO:0000256" key="5">
    <source>
        <dbReference type="ARBA" id="ARBA00023136"/>
    </source>
</evidence>
<dbReference type="PANTHER" id="PTHR32322:SF2">
    <property type="entry name" value="EAMA DOMAIN-CONTAINING PROTEIN"/>
    <property type="match status" value="1"/>
</dbReference>
<feature type="transmembrane region" description="Helical" evidence="6">
    <location>
        <begin position="83"/>
        <end position="104"/>
    </location>
</feature>
<evidence type="ECO:0000256" key="6">
    <source>
        <dbReference type="SAM" id="Phobius"/>
    </source>
</evidence>
<feature type="domain" description="EamA" evidence="7">
    <location>
        <begin position="136"/>
        <end position="272"/>
    </location>
</feature>
<evidence type="ECO:0000313" key="8">
    <source>
        <dbReference type="EMBL" id="ALK44173.1"/>
    </source>
</evidence>
<dbReference type="InterPro" id="IPR000620">
    <property type="entry name" value="EamA_dom"/>
</dbReference>
<evidence type="ECO:0000256" key="3">
    <source>
        <dbReference type="ARBA" id="ARBA00022692"/>
    </source>
</evidence>
<feature type="transmembrane region" description="Helical" evidence="6">
    <location>
        <begin position="167"/>
        <end position="186"/>
    </location>
</feature>
<protein>
    <submittedName>
        <fullName evidence="8">Membrane protein, putative</fullName>
    </submittedName>
</protein>
<comment type="similarity">
    <text evidence="2">Belongs to the EamA transporter family.</text>
</comment>
<sequence>MLYSSVCQACFLITLKLLLALEIDTTTILIIRSSLGLIIFVPWMIKKKFFFPKSNLKIHFIRSGAFLIGGFALLISLNTLPMTTVIMITYTSPMLVCLAAVIIFKEKITAYHIIALLLNFVGVNMLFTGEILVDTIGIISALVATLMITIAQISLKCLSQTENKTDIFVTQLLFTLPVLIALYFIFGELPSMEHLPSFNHLPLLIIMTFSFVLGQLFLINALSKSELNKLMPLDSVRLILVAASGLLLFDESISLYLVIGSALILIATLITFKPALKLNTK</sequence>
<dbReference type="PANTHER" id="PTHR32322">
    <property type="entry name" value="INNER MEMBRANE TRANSPORTER"/>
    <property type="match status" value="1"/>
</dbReference>
<organism evidence="8">
    <name type="scientific">Colwellia sp. C1</name>
    <dbReference type="NCBI Taxonomy" id="1737566"/>
    <lineage>
        <taxon>Bacteria</taxon>
        <taxon>Pseudomonadati</taxon>
        <taxon>Pseudomonadota</taxon>
        <taxon>Gammaproteobacteria</taxon>
        <taxon>Alteromonadales</taxon>
        <taxon>Colwelliaceae</taxon>
        <taxon>Colwellia</taxon>
    </lineage>
</organism>
<accession>A0A0P0KTA8</accession>
<dbReference type="AlphaFoldDB" id="A0A0P0KTA8"/>
<dbReference type="SUPFAM" id="SSF103481">
    <property type="entry name" value="Multidrug resistance efflux transporter EmrE"/>
    <property type="match status" value="2"/>
</dbReference>
<evidence type="ECO:0000256" key="4">
    <source>
        <dbReference type="ARBA" id="ARBA00022989"/>
    </source>
</evidence>
<evidence type="ECO:0000256" key="2">
    <source>
        <dbReference type="ARBA" id="ARBA00007362"/>
    </source>
</evidence>
<proteinExistence type="inferred from homology"/>
<dbReference type="Gene3D" id="1.10.3730.20">
    <property type="match status" value="1"/>
</dbReference>
<dbReference type="GO" id="GO:0016020">
    <property type="term" value="C:membrane"/>
    <property type="evidence" value="ECO:0007669"/>
    <property type="project" value="UniProtKB-SubCell"/>
</dbReference>
<feature type="transmembrane region" description="Helical" evidence="6">
    <location>
        <begin position="58"/>
        <end position="77"/>
    </location>
</feature>
<feature type="transmembrane region" description="Helical" evidence="6">
    <location>
        <begin position="255"/>
        <end position="276"/>
    </location>
</feature>
<feature type="transmembrane region" description="Helical" evidence="6">
    <location>
        <begin position="135"/>
        <end position="155"/>
    </location>
</feature>
<dbReference type="EMBL" id="KT428294">
    <property type="protein sequence ID" value="ALK44173.1"/>
    <property type="molecule type" value="Genomic_DNA"/>
</dbReference>
<dbReference type="InterPro" id="IPR037185">
    <property type="entry name" value="EmrE-like"/>
</dbReference>
<feature type="domain" description="EamA" evidence="7">
    <location>
        <begin position="2"/>
        <end position="127"/>
    </location>
</feature>
<keyword evidence="3 6" id="KW-0812">Transmembrane</keyword>
<feature type="transmembrane region" description="Helical" evidence="6">
    <location>
        <begin position="230"/>
        <end position="249"/>
    </location>
</feature>
<reference evidence="8" key="1">
    <citation type="submission" date="2015-08" db="EMBL/GenBank/DDBJ databases">
        <title>Partial sequence of psychrophilic Colwellia sp.</title>
        <authorList>
            <person name="Pankowski J.A."/>
            <person name="Leong J.S."/>
            <person name="Nano F.E."/>
        </authorList>
    </citation>
    <scope>NUCLEOTIDE SEQUENCE</scope>
    <source>
        <strain evidence="8">C1</strain>
    </source>
</reference>
<name>A0A0P0KTA8_9GAMM</name>
<comment type="subcellular location">
    <subcellularLocation>
        <location evidence="1">Membrane</location>
        <topology evidence="1">Multi-pass membrane protein</topology>
    </subcellularLocation>
</comment>
<feature type="transmembrane region" description="Helical" evidence="6">
    <location>
        <begin position="111"/>
        <end position="129"/>
    </location>
</feature>
<dbReference type="Pfam" id="PF00892">
    <property type="entry name" value="EamA"/>
    <property type="match status" value="2"/>
</dbReference>
<dbReference type="InterPro" id="IPR050638">
    <property type="entry name" value="AA-Vitamin_Transporters"/>
</dbReference>